<comment type="caution">
    <text evidence="1">The sequence shown here is derived from an EMBL/GenBank/DDBJ whole genome shotgun (WGS) entry which is preliminary data.</text>
</comment>
<dbReference type="Proteomes" id="UP001239462">
    <property type="component" value="Unassembled WGS sequence"/>
</dbReference>
<organism evidence="1 2">
    <name type="scientific">Roseiconus lacunae</name>
    <dbReference type="NCBI Taxonomy" id="2605694"/>
    <lineage>
        <taxon>Bacteria</taxon>
        <taxon>Pseudomonadati</taxon>
        <taxon>Planctomycetota</taxon>
        <taxon>Planctomycetia</taxon>
        <taxon>Pirellulales</taxon>
        <taxon>Pirellulaceae</taxon>
        <taxon>Roseiconus</taxon>
    </lineage>
</organism>
<dbReference type="EMBL" id="JASZZN010000003">
    <property type="protein sequence ID" value="MDM4014675.1"/>
    <property type="molecule type" value="Genomic_DNA"/>
</dbReference>
<dbReference type="RefSeq" id="WP_289162355.1">
    <property type="nucleotide sequence ID" value="NZ_JASZZN010000003.1"/>
</dbReference>
<protein>
    <submittedName>
        <fullName evidence="1">Uncharacterized protein</fullName>
    </submittedName>
</protein>
<evidence type="ECO:0000313" key="2">
    <source>
        <dbReference type="Proteomes" id="UP001239462"/>
    </source>
</evidence>
<gene>
    <name evidence="1" type="ORF">QTN89_04475</name>
</gene>
<sequence length="82" mass="9635">METKKQSSRVYKVPELPKWWDGSSIQKAGFLHEAEVFPMFGVTPLTWKNDYRTKIPGKTTGHGRVYHESHLVRWWDGHVQQP</sequence>
<reference evidence="1 2" key="1">
    <citation type="submission" date="2023-06" db="EMBL/GenBank/DDBJ databases">
        <title>Roseiconus lacunae JC819 isolated from Gulf of Mannar region, Tamil Nadu.</title>
        <authorList>
            <person name="Pk S."/>
            <person name="Ch S."/>
            <person name="Ch V.R."/>
        </authorList>
    </citation>
    <scope>NUCLEOTIDE SEQUENCE [LARGE SCALE GENOMIC DNA]</scope>
    <source>
        <strain evidence="1 2">JC819</strain>
    </source>
</reference>
<evidence type="ECO:0000313" key="1">
    <source>
        <dbReference type="EMBL" id="MDM4014675.1"/>
    </source>
</evidence>
<accession>A0ABT7PDW0</accession>
<proteinExistence type="predicted"/>
<keyword evidence="2" id="KW-1185">Reference proteome</keyword>
<name>A0ABT7PDW0_9BACT</name>